<dbReference type="InterPro" id="IPR017878">
    <property type="entry name" value="TB_dom"/>
</dbReference>
<keyword evidence="6" id="KW-0677">Repeat</keyword>
<dbReference type="InterPro" id="IPR026823">
    <property type="entry name" value="cEGF"/>
</dbReference>
<dbReference type="Pfam" id="PF07645">
    <property type="entry name" value="EGF_CA"/>
    <property type="match status" value="7"/>
</dbReference>
<dbReference type="FunFam" id="2.10.25.10:FF:000010">
    <property type="entry name" value="Pro-epidermal growth factor"/>
    <property type="match status" value="1"/>
</dbReference>
<dbReference type="InterPro" id="IPR018097">
    <property type="entry name" value="EGF_Ca-bd_CS"/>
</dbReference>
<dbReference type="PANTHER" id="PTHR47333:SF4">
    <property type="entry name" value="EGF-LIKE DOMAIN-CONTAINING PROTEIN"/>
    <property type="match status" value="1"/>
</dbReference>
<dbReference type="FunFam" id="2.10.25.10:FF:000038">
    <property type="entry name" value="Fibrillin 2"/>
    <property type="match status" value="1"/>
</dbReference>
<dbReference type="InterPro" id="IPR001881">
    <property type="entry name" value="EGF-like_Ca-bd_dom"/>
</dbReference>
<evidence type="ECO:0000256" key="8">
    <source>
        <dbReference type="ARBA" id="ARBA00023180"/>
    </source>
</evidence>
<dbReference type="EMBL" id="JARKIK010000042">
    <property type="protein sequence ID" value="KAK8737314.1"/>
    <property type="molecule type" value="Genomic_DNA"/>
</dbReference>
<keyword evidence="5" id="KW-0732">Signal</keyword>
<keyword evidence="2" id="KW-0964">Secreted</keyword>
<comment type="subcellular location">
    <subcellularLocation>
        <location evidence="1">Secreted</location>
        <location evidence="1">Extracellular space</location>
        <location evidence="1">Extracellular matrix</location>
    </subcellularLocation>
</comment>
<dbReference type="Gene3D" id="3.90.290.10">
    <property type="entry name" value="TGF-beta binding (TB) domain"/>
    <property type="match status" value="1"/>
</dbReference>
<feature type="domain" description="EGF-like" evidence="11">
    <location>
        <begin position="379"/>
        <end position="415"/>
    </location>
</feature>
<dbReference type="Pfam" id="PF12661">
    <property type="entry name" value="hEGF"/>
    <property type="match status" value="1"/>
</dbReference>
<sequence length="850" mass="89561">MAGAFRCICPYGYTLAPDGRHCQDVDECSTPANTCRFLCKNLIGTFMCICPDGYQQVGMTDDCKDVNECALNPNICKSGRCINTKGSYRCECYEGFAPSRDGKQCIDRREGFCFQQLIGGMCSTTSDSLVKVTKADCCCTMGLAWGPMCEHCPRRGTPEYDDICMEAGFSFDGLDIDECQMPNLCRNGKCINTMGSYRCICDKGYKPDHSGTRCIDVNECERTPPPCKFTCQNTEGSYRCSCPRGYTLNPDGITCRDLDECATGQHTCENECVNTQGSYKCTCAQGYNQVGEQCIDINECLEQTGLCGPLGTCINTRGSFRCMCPRGYRLDPSGTMCIDSDECTVDGSCESGCENLQGAFLCGCPDGYRRHPYYNQCVDEDECSQSTQCGSADCQNTLGSYKCICPSGYSFNFALFVCIQVDDSCISSPCAFGCNALGDDAVACGCPSGFSRIGSGHCMSTLNPPVGSGGYTGTFSVGGYGASSGLPGVFGGPPGSFVGGQTGPGGFVGGQPGPGGFVGGQPGPGGFVGGQPGTGGFVSGQPGTGGFVGGQPGPGGFVGGQPGPGGFVGGQPGPGGFVGQTAPGTFGGGQTGPGGFGGGQTGPGGFGGGPGRYPGGGGLYGGATGTGGYGTGSTFVSGSSYSYGTSQYDLGGVPTFPIGQQDPHGGTENIISTEGCFSCKFNGQSGQTGRRRRSVTSPPVNLLGLVPAPVNFTDSEVVVVLRNNYTHRVVRRSLQEEFKRQDSISLKAAKNPVILKVSLDQTKHRMRLLKLKPAITYLQNNVKYEIVKGNENEVFEMRSHHGTTSLHFRRRLRQPATYDIEITGRPIDYSNISEQAHSDLDINLRIIVTH</sequence>
<dbReference type="Pfam" id="PF00683">
    <property type="entry name" value="TB"/>
    <property type="match status" value="1"/>
</dbReference>
<dbReference type="Gene3D" id="2.10.25.10">
    <property type="entry name" value="Laminin"/>
    <property type="match status" value="9"/>
</dbReference>
<evidence type="ECO:0000259" key="11">
    <source>
        <dbReference type="PROSITE" id="PS50026"/>
    </source>
</evidence>
<feature type="domain" description="EGF-like" evidence="11">
    <location>
        <begin position="257"/>
        <end position="295"/>
    </location>
</feature>
<evidence type="ECO:0000256" key="10">
    <source>
        <dbReference type="SAM" id="MobiDB-lite"/>
    </source>
</evidence>
<evidence type="ECO:0000256" key="5">
    <source>
        <dbReference type="ARBA" id="ARBA00022729"/>
    </source>
</evidence>
<dbReference type="AlphaFoldDB" id="A0AAW0XCA3"/>
<protein>
    <submittedName>
        <fullName evidence="13">Uncharacterized protein</fullName>
    </submittedName>
</protein>
<feature type="domain" description="EGF-like" evidence="11">
    <location>
        <begin position="216"/>
        <end position="256"/>
    </location>
</feature>
<dbReference type="FunFam" id="2.10.25.10:FF:000019">
    <property type="entry name" value="latent-transforming growth factor beta-binding protein 1 isoform X2"/>
    <property type="match status" value="1"/>
</dbReference>
<dbReference type="SUPFAM" id="SSF57184">
    <property type="entry name" value="Growth factor receptor domain"/>
    <property type="match status" value="3"/>
</dbReference>
<keyword evidence="4 9" id="KW-0245">EGF-like domain</keyword>
<evidence type="ECO:0000256" key="1">
    <source>
        <dbReference type="ARBA" id="ARBA00004498"/>
    </source>
</evidence>
<evidence type="ECO:0000313" key="13">
    <source>
        <dbReference type="EMBL" id="KAK8737314.1"/>
    </source>
</evidence>
<dbReference type="PROSITE" id="PS51364">
    <property type="entry name" value="TB"/>
    <property type="match status" value="1"/>
</dbReference>
<comment type="caution">
    <text evidence="13">The sequence shown here is derived from an EMBL/GenBank/DDBJ whole genome shotgun (WGS) entry which is preliminary data.</text>
</comment>
<dbReference type="InterPro" id="IPR052080">
    <property type="entry name" value="vWF_C/EGF_Fibrillin"/>
</dbReference>
<evidence type="ECO:0000256" key="6">
    <source>
        <dbReference type="ARBA" id="ARBA00022737"/>
    </source>
</evidence>
<dbReference type="SUPFAM" id="SSF57196">
    <property type="entry name" value="EGF/Laminin"/>
    <property type="match status" value="1"/>
</dbReference>
<dbReference type="InterPro" id="IPR013032">
    <property type="entry name" value="EGF-like_CS"/>
</dbReference>
<feature type="domain" description="EGF-like" evidence="11">
    <location>
        <begin position="65"/>
        <end position="106"/>
    </location>
</feature>
<dbReference type="FunFam" id="2.10.25.10:FF:000014">
    <property type="entry name" value="Latent-transforming growth factor beta-binding protein 3"/>
    <property type="match status" value="1"/>
</dbReference>
<evidence type="ECO:0000256" key="4">
    <source>
        <dbReference type="ARBA" id="ARBA00022536"/>
    </source>
</evidence>
<dbReference type="CDD" id="cd00054">
    <property type="entry name" value="EGF_CA"/>
    <property type="match status" value="6"/>
</dbReference>
<evidence type="ECO:0000256" key="2">
    <source>
        <dbReference type="ARBA" id="ARBA00022525"/>
    </source>
</evidence>
<dbReference type="InterPro" id="IPR049883">
    <property type="entry name" value="NOTCH1_EGF-like"/>
</dbReference>
<keyword evidence="7" id="KW-1015">Disulfide bond</keyword>
<dbReference type="SMART" id="SM00179">
    <property type="entry name" value="EGF_CA"/>
    <property type="match status" value="8"/>
</dbReference>
<accession>A0AAW0XCA3</accession>
<dbReference type="Proteomes" id="UP001445076">
    <property type="component" value="Unassembled WGS sequence"/>
</dbReference>
<dbReference type="SMART" id="SM00181">
    <property type="entry name" value="EGF"/>
    <property type="match status" value="9"/>
</dbReference>
<dbReference type="InterPro" id="IPR036773">
    <property type="entry name" value="TB_dom_sf"/>
</dbReference>
<reference evidence="13 14" key="1">
    <citation type="journal article" date="2024" name="BMC Genomics">
        <title>Genome assembly of redclaw crayfish (Cherax quadricarinatus) provides insights into its immune adaptation and hypoxia tolerance.</title>
        <authorList>
            <person name="Liu Z."/>
            <person name="Zheng J."/>
            <person name="Li H."/>
            <person name="Fang K."/>
            <person name="Wang S."/>
            <person name="He J."/>
            <person name="Zhou D."/>
            <person name="Weng S."/>
            <person name="Chi M."/>
            <person name="Gu Z."/>
            <person name="He J."/>
            <person name="Li F."/>
            <person name="Wang M."/>
        </authorList>
    </citation>
    <scope>NUCLEOTIDE SEQUENCE [LARGE SCALE GENOMIC DNA]</scope>
    <source>
        <strain evidence="13">ZL_2023a</strain>
    </source>
</reference>
<dbReference type="PROSITE" id="PS00010">
    <property type="entry name" value="ASX_HYDROXYL"/>
    <property type="match status" value="7"/>
</dbReference>
<name>A0AAW0XCA3_CHEQU</name>
<dbReference type="PROSITE" id="PS01187">
    <property type="entry name" value="EGF_CA"/>
    <property type="match status" value="3"/>
</dbReference>
<organism evidence="13 14">
    <name type="scientific">Cherax quadricarinatus</name>
    <name type="common">Australian red claw crayfish</name>
    <dbReference type="NCBI Taxonomy" id="27406"/>
    <lineage>
        <taxon>Eukaryota</taxon>
        <taxon>Metazoa</taxon>
        <taxon>Ecdysozoa</taxon>
        <taxon>Arthropoda</taxon>
        <taxon>Crustacea</taxon>
        <taxon>Multicrustacea</taxon>
        <taxon>Malacostraca</taxon>
        <taxon>Eumalacostraca</taxon>
        <taxon>Eucarida</taxon>
        <taxon>Decapoda</taxon>
        <taxon>Pleocyemata</taxon>
        <taxon>Astacidea</taxon>
        <taxon>Parastacoidea</taxon>
        <taxon>Parastacidae</taxon>
        <taxon>Cherax</taxon>
    </lineage>
</organism>
<proteinExistence type="predicted"/>
<evidence type="ECO:0000256" key="9">
    <source>
        <dbReference type="PROSITE-ProRule" id="PRU00076"/>
    </source>
</evidence>
<gene>
    <name evidence="13" type="ORF">OTU49_004436</name>
</gene>
<dbReference type="Pfam" id="PF12662">
    <property type="entry name" value="cEGF"/>
    <property type="match status" value="1"/>
</dbReference>
<dbReference type="GO" id="GO:0045595">
    <property type="term" value="P:regulation of cell differentiation"/>
    <property type="evidence" value="ECO:0007669"/>
    <property type="project" value="UniProtKB-ARBA"/>
</dbReference>
<keyword evidence="8" id="KW-0325">Glycoprotein</keyword>
<evidence type="ECO:0000259" key="12">
    <source>
        <dbReference type="PROSITE" id="PS51364"/>
    </source>
</evidence>
<dbReference type="GO" id="GO:0071944">
    <property type="term" value="C:cell periphery"/>
    <property type="evidence" value="ECO:0007669"/>
    <property type="project" value="UniProtKB-ARBA"/>
</dbReference>
<dbReference type="SUPFAM" id="SSF57581">
    <property type="entry name" value="TB module/8-cys domain"/>
    <property type="match status" value="1"/>
</dbReference>
<feature type="domain" description="EGF-like" evidence="11">
    <location>
        <begin position="296"/>
        <end position="334"/>
    </location>
</feature>
<dbReference type="PANTHER" id="PTHR47333">
    <property type="entry name" value="VON WILLEBRAND FACTOR C AND EGF DOMAIN-CONTAINING PROTEIN"/>
    <property type="match status" value="1"/>
</dbReference>
<comment type="caution">
    <text evidence="9">Lacks conserved residue(s) required for the propagation of feature annotation.</text>
</comment>
<dbReference type="PROSITE" id="PS01186">
    <property type="entry name" value="EGF_2"/>
    <property type="match status" value="5"/>
</dbReference>
<evidence type="ECO:0000256" key="3">
    <source>
        <dbReference type="ARBA" id="ARBA00022530"/>
    </source>
</evidence>
<feature type="domain" description="TB" evidence="12">
    <location>
        <begin position="111"/>
        <end position="164"/>
    </location>
</feature>
<evidence type="ECO:0000256" key="7">
    <source>
        <dbReference type="ARBA" id="ARBA00023157"/>
    </source>
</evidence>
<keyword evidence="14" id="KW-1185">Reference proteome</keyword>
<feature type="domain" description="EGF-like" evidence="11">
    <location>
        <begin position="175"/>
        <end position="211"/>
    </location>
</feature>
<keyword evidence="3" id="KW-0272">Extracellular matrix</keyword>
<dbReference type="FunFam" id="2.10.25.10:FF:000003">
    <property type="entry name" value="fibrillin-1 isoform X1"/>
    <property type="match status" value="1"/>
</dbReference>
<dbReference type="GO" id="GO:0005509">
    <property type="term" value="F:calcium ion binding"/>
    <property type="evidence" value="ECO:0007669"/>
    <property type="project" value="InterPro"/>
</dbReference>
<dbReference type="InterPro" id="IPR000742">
    <property type="entry name" value="EGF"/>
</dbReference>
<dbReference type="InterPro" id="IPR009030">
    <property type="entry name" value="Growth_fac_rcpt_cys_sf"/>
</dbReference>
<dbReference type="InterPro" id="IPR000152">
    <property type="entry name" value="EGF-type_Asp/Asn_hydroxyl_site"/>
</dbReference>
<dbReference type="FunFam" id="2.10.25.10:FF:000804">
    <property type="entry name" value="Fibrillin-1"/>
    <property type="match status" value="1"/>
</dbReference>
<evidence type="ECO:0000313" key="14">
    <source>
        <dbReference type="Proteomes" id="UP001445076"/>
    </source>
</evidence>
<dbReference type="PROSITE" id="PS50026">
    <property type="entry name" value="EGF_3"/>
    <property type="match status" value="6"/>
</dbReference>
<feature type="region of interest" description="Disordered" evidence="10">
    <location>
        <begin position="589"/>
        <end position="611"/>
    </location>
</feature>